<dbReference type="EMBL" id="QGGR01000026">
    <property type="protein sequence ID" value="PWK34720.1"/>
    <property type="molecule type" value="Genomic_DNA"/>
</dbReference>
<keyword evidence="1" id="KW-1133">Transmembrane helix</keyword>
<dbReference type="InterPro" id="IPR011042">
    <property type="entry name" value="6-blade_b-propeller_TolB-like"/>
</dbReference>
<evidence type="ECO:0000313" key="2">
    <source>
        <dbReference type="EMBL" id="PWK34720.1"/>
    </source>
</evidence>
<feature type="transmembrane region" description="Helical" evidence="1">
    <location>
        <begin position="42"/>
        <end position="62"/>
    </location>
</feature>
<dbReference type="RefSeq" id="WP_109601547.1">
    <property type="nucleotide sequence ID" value="NZ_BONA01000081.1"/>
</dbReference>
<evidence type="ECO:0000256" key="1">
    <source>
        <dbReference type="SAM" id="Phobius"/>
    </source>
</evidence>
<dbReference type="OrthoDB" id="3516511at2"/>
<keyword evidence="1" id="KW-0472">Membrane</keyword>
<proteinExistence type="predicted"/>
<keyword evidence="3" id="KW-1185">Reference proteome</keyword>
<dbReference type="Proteomes" id="UP000245697">
    <property type="component" value="Unassembled WGS sequence"/>
</dbReference>
<organism evidence="2 3">
    <name type="scientific">Actinoplanes xinjiangensis</name>
    <dbReference type="NCBI Taxonomy" id="512350"/>
    <lineage>
        <taxon>Bacteria</taxon>
        <taxon>Bacillati</taxon>
        <taxon>Actinomycetota</taxon>
        <taxon>Actinomycetes</taxon>
        <taxon>Micromonosporales</taxon>
        <taxon>Micromonosporaceae</taxon>
        <taxon>Actinoplanes</taxon>
    </lineage>
</organism>
<reference evidence="2 3" key="1">
    <citation type="submission" date="2018-05" db="EMBL/GenBank/DDBJ databases">
        <title>Genomic Encyclopedia of Archaeal and Bacterial Type Strains, Phase II (KMG-II): from individual species to whole genera.</title>
        <authorList>
            <person name="Goeker M."/>
        </authorList>
    </citation>
    <scope>NUCLEOTIDE SEQUENCE [LARGE SCALE GENOMIC DNA]</scope>
    <source>
        <strain evidence="2 3">DSM 45184</strain>
    </source>
</reference>
<name>A0A316FBE0_9ACTN</name>
<protein>
    <submittedName>
        <fullName evidence="2">WD40 repeat protein</fullName>
    </submittedName>
</protein>
<evidence type="ECO:0000313" key="3">
    <source>
        <dbReference type="Proteomes" id="UP000245697"/>
    </source>
</evidence>
<dbReference type="Gene3D" id="2.120.10.30">
    <property type="entry name" value="TolB, C-terminal domain"/>
    <property type="match status" value="2"/>
</dbReference>
<accession>A0A316FBE0</accession>
<comment type="caution">
    <text evidence="2">The sequence shown here is derived from an EMBL/GenBank/DDBJ whole genome shotgun (WGS) entry which is preliminary data.</text>
</comment>
<sequence>MRDLEETLRDAVQDLADEAPHAFDLAGAARIQGRRIRRRRHAAAGAFALILLSIVTVPYVWLRPEPRTPVVQPAPSVTVRPSLRSLPDFTIKAPYLLPGNAAVTMVTIPTRVDDGADENTYVALDRDAGRYRQLPFDHAPLAVSPDGERFAAEVARNRIDVLAADGDVVDTLQVDTFSSAGGAPVWSPDGSRLLIPTDGGFAVYETGTGEHRDFPNPDIHSLCSDFCSFSWLPNGREIAVPRRDVSVRRTEAHPDKIEAVIVYSADTGKRVRSIPTIGVPVGNGAWSPDGGTVLIREVTDTSDGIRVVDAVSGVPLSELLAGPDAIYLADGRILAFGNRYAQIHAADGTLVEEYRMPRQFADGTTVTVARS</sequence>
<dbReference type="AlphaFoldDB" id="A0A316FBE0"/>
<dbReference type="SUPFAM" id="SSF82171">
    <property type="entry name" value="DPP6 N-terminal domain-like"/>
    <property type="match status" value="1"/>
</dbReference>
<dbReference type="InterPro" id="IPR011659">
    <property type="entry name" value="WD40"/>
</dbReference>
<gene>
    <name evidence="2" type="ORF">BC793_126112</name>
</gene>
<keyword evidence="1" id="KW-0812">Transmembrane</keyword>
<dbReference type="Pfam" id="PF07676">
    <property type="entry name" value="PD40"/>
    <property type="match status" value="1"/>
</dbReference>